<feature type="chain" id="PRO_5026003205" description="Secreted protein" evidence="1">
    <location>
        <begin position="26"/>
        <end position="97"/>
    </location>
</feature>
<evidence type="ECO:0008006" key="4">
    <source>
        <dbReference type="Google" id="ProtNLM"/>
    </source>
</evidence>
<keyword evidence="3" id="KW-1185">Reference proteome</keyword>
<dbReference type="AlphaFoldDB" id="A0A6G1I6G3"/>
<dbReference type="EMBL" id="ML996689">
    <property type="protein sequence ID" value="KAF2403893.1"/>
    <property type="molecule type" value="Genomic_DNA"/>
</dbReference>
<accession>A0A6G1I6G3</accession>
<protein>
    <recommendedName>
        <fullName evidence="4">Secreted protein</fullName>
    </recommendedName>
</protein>
<keyword evidence="1" id="KW-0732">Signal</keyword>
<gene>
    <name evidence="2" type="ORF">EJ06DRAFT_298698</name>
</gene>
<evidence type="ECO:0000256" key="1">
    <source>
        <dbReference type="SAM" id="SignalP"/>
    </source>
</evidence>
<organism evidence="2 3">
    <name type="scientific">Trichodelitschia bisporula</name>
    <dbReference type="NCBI Taxonomy" id="703511"/>
    <lineage>
        <taxon>Eukaryota</taxon>
        <taxon>Fungi</taxon>
        <taxon>Dikarya</taxon>
        <taxon>Ascomycota</taxon>
        <taxon>Pezizomycotina</taxon>
        <taxon>Dothideomycetes</taxon>
        <taxon>Dothideomycetes incertae sedis</taxon>
        <taxon>Phaeotrichales</taxon>
        <taxon>Phaeotrichaceae</taxon>
        <taxon>Trichodelitschia</taxon>
    </lineage>
</organism>
<sequence>MYMRMGVGMGMLLMICWCWCSDVLSDAVIRPPCANRMAYGKQQTSIAIQRRYSQFHARAVVVEQKRTVFPLRTSGTCNVSSSLTPAPPQQCKRESND</sequence>
<feature type="signal peptide" evidence="1">
    <location>
        <begin position="1"/>
        <end position="25"/>
    </location>
</feature>
<proteinExistence type="predicted"/>
<name>A0A6G1I6G3_9PEZI</name>
<reference evidence="2" key="1">
    <citation type="journal article" date="2020" name="Stud. Mycol.">
        <title>101 Dothideomycetes genomes: a test case for predicting lifestyles and emergence of pathogens.</title>
        <authorList>
            <person name="Haridas S."/>
            <person name="Albert R."/>
            <person name="Binder M."/>
            <person name="Bloem J."/>
            <person name="Labutti K."/>
            <person name="Salamov A."/>
            <person name="Andreopoulos B."/>
            <person name="Baker S."/>
            <person name="Barry K."/>
            <person name="Bills G."/>
            <person name="Bluhm B."/>
            <person name="Cannon C."/>
            <person name="Castanera R."/>
            <person name="Culley D."/>
            <person name="Daum C."/>
            <person name="Ezra D."/>
            <person name="Gonzalez J."/>
            <person name="Henrissat B."/>
            <person name="Kuo A."/>
            <person name="Liang C."/>
            <person name="Lipzen A."/>
            <person name="Lutzoni F."/>
            <person name="Magnuson J."/>
            <person name="Mondo S."/>
            <person name="Nolan M."/>
            <person name="Ohm R."/>
            <person name="Pangilinan J."/>
            <person name="Park H.-J."/>
            <person name="Ramirez L."/>
            <person name="Alfaro M."/>
            <person name="Sun H."/>
            <person name="Tritt A."/>
            <person name="Yoshinaga Y."/>
            <person name="Zwiers L.-H."/>
            <person name="Turgeon B."/>
            <person name="Goodwin S."/>
            <person name="Spatafora J."/>
            <person name="Crous P."/>
            <person name="Grigoriev I."/>
        </authorList>
    </citation>
    <scope>NUCLEOTIDE SEQUENCE</scope>
    <source>
        <strain evidence="2">CBS 262.69</strain>
    </source>
</reference>
<dbReference type="Proteomes" id="UP000799640">
    <property type="component" value="Unassembled WGS sequence"/>
</dbReference>
<evidence type="ECO:0000313" key="2">
    <source>
        <dbReference type="EMBL" id="KAF2403893.1"/>
    </source>
</evidence>
<evidence type="ECO:0000313" key="3">
    <source>
        <dbReference type="Proteomes" id="UP000799640"/>
    </source>
</evidence>